<comment type="caution">
    <text evidence="1">The sequence shown here is derived from an EMBL/GenBank/DDBJ whole genome shotgun (WGS) entry which is preliminary data.</text>
</comment>
<accession>A0A9W8L6M8</accession>
<dbReference type="AlphaFoldDB" id="A0A9W8L6M8"/>
<keyword evidence="2" id="KW-1185">Reference proteome</keyword>
<evidence type="ECO:0000313" key="2">
    <source>
        <dbReference type="Proteomes" id="UP001140011"/>
    </source>
</evidence>
<name>A0A9W8L6M8_9FUNG</name>
<dbReference type="Proteomes" id="UP001140011">
    <property type="component" value="Unassembled WGS sequence"/>
</dbReference>
<reference evidence="1" key="1">
    <citation type="submission" date="2022-07" db="EMBL/GenBank/DDBJ databases">
        <title>Phylogenomic reconstructions and comparative analyses of Kickxellomycotina fungi.</title>
        <authorList>
            <person name="Reynolds N.K."/>
            <person name="Stajich J.E."/>
            <person name="Barry K."/>
            <person name="Grigoriev I.V."/>
            <person name="Crous P."/>
            <person name="Smith M.E."/>
        </authorList>
    </citation>
    <scope>NUCLEOTIDE SEQUENCE</scope>
    <source>
        <strain evidence="1">BCRC 34297</strain>
    </source>
</reference>
<organism evidence="1 2">
    <name type="scientific">Coemansia pectinata</name>
    <dbReference type="NCBI Taxonomy" id="1052879"/>
    <lineage>
        <taxon>Eukaryota</taxon>
        <taxon>Fungi</taxon>
        <taxon>Fungi incertae sedis</taxon>
        <taxon>Zoopagomycota</taxon>
        <taxon>Kickxellomycotina</taxon>
        <taxon>Kickxellomycetes</taxon>
        <taxon>Kickxellales</taxon>
        <taxon>Kickxellaceae</taxon>
        <taxon>Coemansia</taxon>
    </lineage>
</organism>
<gene>
    <name evidence="1" type="ORF">GGI19_006348</name>
</gene>
<proteinExistence type="predicted"/>
<dbReference type="OrthoDB" id="5528023at2759"/>
<evidence type="ECO:0000313" key="1">
    <source>
        <dbReference type="EMBL" id="KAJ2747324.1"/>
    </source>
</evidence>
<feature type="non-terminal residue" evidence="1">
    <location>
        <position position="510"/>
    </location>
</feature>
<evidence type="ECO:0008006" key="3">
    <source>
        <dbReference type="Google" id="ProtNLM"/>
    </source>
</evidence>
<protein>
    <recommendedName>
        <fullName evidence="3">RGS domain-containing protein</fullName>
    </recommendedName>
</protein>
<dbReference type="EMBL" id="JANBUH010001294">
    <property type="protein sequence ID" value="KAJ2747324.1"/>
    <property type="molecule type" value="Genomic_DNA"/>
</dbReference>
<sequence length="510" mass="56252">MLDLEAEFEAMMANVTAPPLSLDEFRLFVACDSKARNALAFCEWYQRYRTVYFDRVPVPSTRMTTASSRPEIPLEFARAGLKPAHTDHVSTMSLCLPSMRVHGQRAQALDRLYALKSHSFSALSESIVDSAFNTASTGASGGLSASQRPAVLLEPGQPTDSSLFTHRTWQLGKSRCDAQVECAARSSHGNIARRRTLPLAASDLGLGYELRAQEDNRQHIQSLLIVECWARFLDDMALEHVDIPQTELLYIKERLPLIITHIPRPLLCQGDMLASVALAANYDKHWLEQPLSQTAQPSAGVGSRRLATHRSLQLWPYEQLKRSLASQVRQHKAALARTQSPLSLCFGTADVDTTSNHGGSDEPLTSKPIRKLRRISTMPALMPGTDMHRAAAHMPASITAQQLPRPTRAQRLISLGELQMYHSTLKPRPPFATTVSGCTGAMQACGYQPVPRSLGKLVVPSSIPPALFDTAAKLSADYLLQYHFAEFQKQAHFNLTQREQKLAAALSAAL</sequence>